<dbReference type="EMBL" id="AFBN01000039">
    <property type="protein sequence ID" value="EGF56563.1"/>
    <property type="molecule type" value="Genomic_DNA"/>
</dbReference>
<dbReference type="RefSeq" id="WP_009125433.1">
    <property type="nucleotide sequence ID" value="NZ_GL882636.1"/>
</dbReference>
<sequence length="66" mass="7475">MTYASEVKDTKKSGTGKKVNSAIDNPSSYYKRRTLQKQSNDSIAITQRKIRLNKDGLNPFAKIIKK</sequence>
<dbReference type="HOGENOM" id="CLU_2822058_0_0_10"/>
<dbReference type="AlphaFoldDB" id="F3PTR8"/>
<comment type="caution">
    <text evidence="2">The sequence shown here is derived from an EMBL/GenBank/DDBJ whole genome shotgun (WGS) entry which is preliminary data.</text>
</comment>
<protein>
    <submittedName>
        <fullName evidence="2">Conserved domain protein</fullName>
    </submittedName>
</protein>
<proteinExistence type="predicted"/>
<accession>F3PTR8</accession>
<evidence type="ECO:0000256" key="1">
    <source>
        <dbReference type="SAM" id="MobiDB-lite"/>
    </source>
</evidence>
<gene>
    <name evidence="2" type="ORF">HMPREF9446_02171</name>
</gene>
<keyword evidence="3" id="KW-1185">Reference proteome</keyword>
<name>F3PTR8_9BACE</name>
<reference evidence="2 3" key="1">
    <citation type="submission" date="2011-02" db="EMBL/GenBank/DDBJ databases">
        <authorList>
            <person name="Weinstock G."/>
            <person name="Sodergren E."/>
            <person name="Clifton S."/>
            <person name="Fulton L."/>
            <person name="Fulton B."/>
            <person name="Courtney L."/>
            <person name="Fronick C."/>
            <person name="Harrison M."/>
            <person name="Strong C."/>
            <person name="Farmer C."/>
            <person name="Delahaunty K."/>
            <person name="Markovic C."/>
            <person name="Hall O."/>
            <person name="Minx P."/>
            <person name="Tomlinson C."/>
            <person name="Mitreva M."/>
            <person name="Hou S."/>
            <person name="Chen J."/>
            <person name="Wollam A."/>
            <person name="Pepin K.H."/>
            <person name="Johnson M."/>
            <person name="Bhonagiri V."/>
            <person name="Zhang X."/>
            <person name="Suruliraj S."/>
            <person name="Warren W."/>
            <person name="Chinwalla A."/>
            <person name="Mardis E.R."/>
            <person name="Wilson R.K."/>
        </authorList>
    </citation>
    <scope>NUCLEOTIDE SEQUENCE [LARGE SCALE GENOMIC DNA]</scope>
    <source>
        <strain evidence="2 3">YIT 12057</strain>
    </source>
</reference>
<evidence type="ECO:0000313" key="3">
    <source>
        <dbReference type="Proteomes" id="UP000003416"/>
    </source>
</evidence>
<dbReference type="STRING" id="763034.HMPREF9446_02171"/>
<feature type="compositionally biased region" description="Basic and acidic residues" evidence="1">
    <location>
        <begin position="1"/>
        <end position="12"/>
    </location>
</feature>
<organism evidence="2 3">
    <name type="scientific">Bacteroides fluxus YIT 12057</name>
    <dbReference type="NCBI Taxonomy" id="763034"/>
    <lineage>
        <taxon>Bacteria</taxon>
        <taxon>Pseudomonadati</taxon>
        <taxon>Bacteroidota</taxon>
        <taxon>Bacteroidia</taxon>
        <taxon>Bacteroidales</taxon>
        <taxon>Bacteroidaceae</taxon>
        <taxon>Bacteroides</taxon>
    </lineage>
</organism>
<feature type="region of interest" description="Disordered" evidence="1">
    <location>
        <begin position="1"/>
        <end position="27"/>
    </location>
</feature>
<dbReference type="GeneID" id="86049737"/>
<dbReference type="Proteomes" id="UP000003416">
    <property type="component" value="Unassembled WGS sequence"/>
</dbReference>
<evidence type="ECO:0000313" key="2">
    <source>
        <dbReference type="EMBL" id="EGF56563.1"/>
    </source>
</evidence>